<dbReference type="PANTHER" id="PTHR30292">
    <property type="entry name" value="UNCHARACTERIZED PROTEIN YBGL-RELATED"/>
    <property type="match status" value="1"/>
</dbReference>
<dbReference type="SUPFAM" id="SSF88713">
    <property type="entry name" value="Glycoside hydrolase/deacetylase"/>
    <property type="match status" value="1"/>
</dbReference>
<dbReference type="NCBIfam" id="NF003816">
    <property type="entry name" value="PRK05406.1-5"/>
    <property type="match status" value="1"/>
</dbReference>
<reference evidence="1 2" key="1">
    <citation type="submission" date="2019-01" db="EMBL/GenBank/DDBJ databases">
        <authorList>
            <person name="Chen W.-M."/>
        </authorList>
    </citation>
    <scope>NUCLEOTIDE SEQUENCE [LARGE SCALE GENOMIC DNA]</scope>
    <source>
        <strain evidence="1 2">CCP-6</strain>
    </source>
</reference>
<gene>
    <name evidence="1" type="primary">pxpA</name>
    <name evidence="1" type="ORF">EOD42_12840</name>
</gene>
<dbReference type="InterPro" id="IPR011330">
    <property type="entry name" value="Glyco_hydro/deAcase_b/a-brl"/>
</dbReference>
<dbReference type="CDD" id="cd10787">
    <property type="entry name" value="LamB_YcsF_like"/>
    <property type="match status" value="1"/>
</dbReference>
<dbReference type="Pfam" id="PF03746">
    <property type="entry name" value="LamB_YcsF"/>
    <property type="match status" value="1"/>
</dbReference>
<organism evidence="1 2">
    <name type="scientific">Rhodovarius crocodyli</name>
    <dbReference type="NCBI Taxonomy" id="1979269"/>
    <lineage>
        <taxon>Bacteria</taxon>
        <taxon>Pseudomonadati</taxon>
        <taxon>Pseudomonadota</taxon>
        <taxon>Alphaproteobacteria</taxon>
        <taxon>Acetobacterales</taxon>
        <taxon>Roseomonadaceae</taxon>
        <taxon>Rhodovarius</taxon>
    </lineage>
</organism>
<evidence type="ECO:0000313" key="2">
    <source>
        <dbReference type="Proteomes" id="UP000282957"/>
    </source>
</evidence>
<dbReference type="InterPro" id="IPR005501">
    <property type="entry name" value="LamB/YcsF/PxpA-like"/>
</dbReference>
<dbReference type="GO" id="GO:0005975">
    <property type="term" value="P:carbohydrate metabolic process"/>
    <property type="evidence" value="ECO:0007669"/>
    <property type="project" value="InterPro"/>
</dbReference>
<name>A0A437MEB4_9PROT</name>
<evidence type="ECO:0000313" key="1">
    <source>
        <dbReference type="EMBL" id="RVT96010.1"/>
    </source>
</evidence>
<dbReference type="RefSeq" id="WP_127787943.1">
    <property type="nucleotide sequence ID" value="NZ_SACL01000004.1"/>
</dbReference>
<keyword evidence="2" id="KW-1185">Reference proteome</keyword>
<dbReference type="OrthoDB" id="9773478at2"/>
<dbReference type="EC" id="3.5.2.9" evidence="1"/>
<dbReference type="EMBL" id="SACL01000004">
    <property type="protein sequence ID" value="RVT96010.1"/>
    <property type="molecule type" value="Genomic_DNA"/>
</dbReference>
<sequence length="256" mass="27253">MPVVNINADIGESFGTWHKGNDPAVMPLINSANIACGMSAGDPTVMHETVALALKHGVSVGAHPGYNDIWGFGRRAMKMNPRDIEYLVAYQIGALMGIAAMHGTKVTHVKPHGALHNVGIVDADVADAMARGVKGVDPSLIYVGLAHSHIEKAAHRHGLRFAVEGYIDRMYDDDGNITSRFNADAVHKDPARAAAQAVAMVVDKVIVTRSGKRIPVEVHSLCLHADEPTAEIVGRATREALIAAGVELKTLPEMGL</sequence>
<comment type="caution">
    <text evidence="1">The sequence shown here is derived from an EMBL/GenBank/DDBJ whole genome shotgun (WGS) entry which is preliminary data.</text>
</comment>
<dbReference type="Proteomes" id="UP000282957">
    <property type="component" value="Unassembled WGS sequence"/>
</dbReference>
<dbReference type="AlphaFoldDB" id="A0A437MEB4"/>
<dbReference type="NCBIfam" id="NF003814">
    <property type="entry name" value="PRK05406.1-3"/>
    <property type="match status" value="1"/>
</dbReference>
<proteinExistence type="predicted"/>
<accession>A0A437MEB4</accession>
<dbReference type="PANTHER" id="PTHR30292:SF0">
    <property type="entry name" value="5-OXOPROLINASE SUBUNIT A"/>
    <property type="match status" value="1"/>
</dbReference>
<dbReference type="GO" id="GO:0017168">
    <property type="term" value="F:5-oxoprolinase (ATP-hydrolyzing) activity"/>
    <property type="evidence" value="ECO:0007669"/>
    <property type="project" value="UniProtKB-EC"/>
</dbReference>
<dbReference type="Gene3D" id="3.20.20.370">
    <property type="entry name" value="Glycoside hydrolase/deacetylase"/>
    <property type="match status" value="1"/>
</dbReference>
<protein>
    <submittedName>
        <fullName evidence="1">5-oxoprolinase subunit PxpA</fullName>
        <ecNumber evidence="1">3.5.2.9</ecNumber>
    </submittedName>
</protein>
<keyword evidence="1" id="KW-0378">Hydrolase</keyword>